<evidence type="ECO:0000313" key="4">
    <source>
        <dbReference type="EMBL" id="MDR7208111.1"/>
    </source>
</evidence>
<keyword evidence="4" id="KW-0418">Kinase</keyword>
<evidence type="ECO:0000313" key="5">
    <source>
        <dbReference type="Proteomes" id="UP001269081"/>
    </source>
</evidence>
<dbReference type="Proteomes" id="UP001269081">
    <property type="component" value="Unassembled WGS sequence"/>
</dbReference>
<organism evidence="4 5">
    <name type="scientific">Flavobacterium piscis</name>
    <dbReference type="NCBI Taxonomy" id="1114874"/>
    <lineage>
        <taxon>Bacteria</taxon>
        <taxon>Pseudomonadati</taxon>
        <taxon>Bacteroidota</taxon>
        <taxon>Flavobacteriia</taxon>
        <taxon>Flavobacteriales</taxon>
        <taxon>Flavobacteriaceae</taxon>
        <taxon>Flavobacterium</taxon>
    </lineage>
</organism>
<dbReference type="CDD" id="cd01169">
    <property type="entry name" value="HMPP_kinase"/>
    <property type="match status" value="1"/>
</dbReference>
<comment type="caution">
    <text evidence="4">The sequence shown here is derived from an EMBL/GenBank/DDBJ whole genome shotgun (WGS) entry which is preliminary data.</text>
</comment>
<dbReference type="PANTHER" id="PTHR20858:SF17">
    <property type="entry name" value="HYDROXYMETHYLPYRIMIDINE_PHOSPHOMETHYLPYRIMIDINE KINASE THI20-RELATED"/>
    <property type="match status" value="1"/>
</dbReference>
<reference evidence="4 5" key="1">
    <citation type="submission" date="2023-07" db="EMBL/GenBank/DDBJ databases">
        <title>Sorghum-associated microbial communities from plants grown in Nebraska, USA.</title>
        <authorList>
            <person name="Schachtman D."/>
        </authorList>
    </citation>
    <scope>NUCLEOTIDE SEQUENCE [LARGE SCALE GENOMIC DNA]</scope>
    <source>
        <strain evidence="4 5">4129</strain>
    </source>
</reference>
<keyword evidence="5" id="KW-1185">Reference proteome</keyword>
<evidence type="ECO:0000256" key="1">
    <source>
        <dbReference type="ARBA" id="ARBA00004948"/>
    </source>
</evidence>
<comment type="pathway">
    <text evidence="1">Cofactor biosynthesis; thiamine diphosphate biosynthesis.</text>
</comment>
<dbReference type="GO" id="GO:0008902">
    <property type="term" value="F:hydroxymethylpyrimidine kinase activity"/>
    <property type="evidence" value="ECO:0007669"/>
    <property type="project" value="UniProtKB-EC"/>
</dbReference>
<dbReference type="EMBL" id="JAVDWQ010000001">
    <property type="protein sequence ID" value="MDR7208111.1"/>
    <property type="molecule type" value="Genomic_DNA"/>
</dbReference>
<evidence type="ECO:0000256" key="2">
    <source>
        <dbReference type="ARBA" id="ARBA00012135"/>
    </source>
</evidence>
<dbReference type="InterPro" id="IPR029056">
    <property type="entry name" value="Ribokinase-like"/>
</dbReference>
<gene>
    <name evidence="4" type="ORF">J2W48_000032</name>
</gene>
<dbReference type="RefSeq" id="WP_310276259.1">
    <property type="nucleotide sequence ID" value="NZ_JAVDWQ010000001.1"/>
</dbReference>
<name>A0ABU1Y3K3_9FLAO</name>
<proteinExistence type="predicted"/>
<feature type="domain" description="Pyridoxamine kinase/Phosphomethylpyrimidine kinase" evidence="3">
    <location>
        <begin position="15"/>
        <end position="243"/>
    </location>
</feature>
<dbReference type="Gene3D" id="3.40.1190.20">
    <property type="match status" value="1"/>
</dbReference>
<dbReference type="Pfam" id="PF08543">
    <property type="entry name" value="Phos_pyr_kin"/>
    <property type="match status" value="1"/>
</dbReference>
<evidence type="ECO:0000259" key="3">
    <source>
        <dbReference type="Pfam" id="PF08543"/>
    </source>
</evidence>
<dbReference type="InterPro" id="IPR004399">
    <property type="entry name" value="HMP/HMP-P_kinase_dom"/>
</dbReference>
<dbReference type="SUPFAM" id="SSF53613">
    <property type="entry name" value="Ribokinase-like"/>
    <property type="match status" value="1"/>
</dbReference>
<protein>
    <recommendedName>
        <fullName evidence="2">hydroxymethylpyrimidine kinase</fullName>
        <ecNumber evidence="2">2.7.1.49</ecNumber>
    </recommendedName>
</protein>
<dbReference type="InterPro" id="IPR013749">
    <property type="entry name" value="PM/HMP-P_kinase-1"/>
</dbReference>
<dbReference type="EC" id="2.7.1.49" evidence="2"/>
<dbReference type="PANTHER" id="PTHR20858">
    <property type="entry name" value="PHOSPHOMETHYLPYRIMIDINE KINASE"/>
    <property type="match status" value="1"/>
</dbReference>
<dbReference type="GO" id="GO:0008972">
    <property type="term" value="F:phosphomethylpyrimidine kinase activity"/>
    <property type="evidence" value="ECO:0007669"/>
    <property type="project" value="UniProtKB-EC"/>
</dbReference>
<keyword evidence="4" id="KW-0808">Transferase</keyword>
<accession>A0ABU1Y3K3</accession>
<sequence>MSKNRPFALSIAGLDPSGGAGILADTKTFEQHQVQGLAISTANTIQTDCKFYEIEWTSLDFVLRSIKKLFKNYPVKSVKIGIVPSFFYLNEVVSLIKKLNPNTVIVWDTVLKSSTEFEFLTIESQTDLQKTLSKIDLITPNYDEILMLFPDFISDKLWIKNELSTAILLKGGHNEVALGTDYLFQRSEITEFLPANINFQPKHGSGCVLSSAIAANLASGHDLKTACQEAKLYIEKYLSSSSSLIGYHYV</sequence>